<dbReference type="EMBL" id="JAVDWR010000023">
    <property type="protein sequence ID" value="MDR7122835.1"/>
    <property type="molecule type" value="Genomic_DNA"/>
</dbReference>
<keyword evidence="1" id="KW-0131">Cell cycle</keyword>
<reference evidence="1 2" key="1">
    <citation type="submission" date="2023-07" db="EMBL/GenBank/DDBJ databases">
        <title>Sorghum-associated microbial communities from plants grown in Nebraska, USA.</title>
        <authorList>
            <person name="Schachtman D."/>
        </authorList>
    </citation>
    <scope>NUCLEOTIDE SEQUENCE [LARGE SCALE GENOMIC DNA]</scope>
    <source>
        <strain evidence="1 2">4138</strain>
    </source>
</reference>
<organism evidence="1 2">
    <name type="scientific">Rheinheimera soli</name>
    <dbReference type="NCBI Taxonomy" id="443616"/>
    <lineage>
        <taxon>Bacteria</taxon>
        <taxon>Pseudomonadati</taxon>
        <taxon>Pseudomonadota</taxon>
        <taxon>Gammaproteobacteria</taxon>
        <taxon>Chromatiales</taxon>
        <taxon>Chromatiaceae</taxon>
        <taxon>Rheinheimera</taxon>
    </lineage>
</organism>
<keyword evidence="1" id="KW-0132">Cell division</keyword>
<keyword evidence="2" id="KW-1185">Reference proteome</keyword>
<evidence type="ECO:0000313" key="2">
    <source>
        <dbReference type="Proteomes" id="UP001257909"/>
    </source>
</evidence>
<accession>A0ABU1W4Q4</accession>
<gene>
    <name evidence="1" type="ORF">J2W69_003813</name>
</gene>
<evidence type="ECO:0000313" key="1">
    <source>
        <dbReference type="EMBL" id="MDR7122835.1"/>
    </source>
</evidence>
<dbReference type="Proteomes" id="UP001257909">
    <property type="component" value="Unassembled WGS sequence"/>
</dbReference>
<dbReference type="RefSeq" id="WP_310281397.1">
    <property type="nucleotide sequence ID" value="NZ_JAVDWR010000023.1"/>
</dbReference>
<comment type="caution">
    <text evidence="1">The sequence shown here is derived from an EMBL/GenBank/DDBJ whole genome shotgun (WGS) entry which is preliminary data.</text>
</comment>
<proteinExistence type="predicted"/>
<name>A0ABU1W4Q4_9GAMM</name>
<dbReference type="GO" id="GO:0051301">
    <property type="term" value="P:cell division"/>
    <property type="evidence" value="ECO:0007669"/>
    <property type="project" value="UniProtKB-KW"/>
</dbReference>
<protein>
    <submittedName>
        <fullName evidence="1">FtsZ-binding cell division protein ZapB</fullName>
    </submittedName>
</protein>
<sequence length="188" mass="21898">MNKLDEKLQQLYQQSKTEQPMPEQLRQQLLQLKPEQRKTNWKSLWPAVQGLAASVALIWLAQQIWWQPAYYQIVLQSDVNYHQVQLHSLAKNETSPQQTAYQQRYQQYQQARHQLEQSKSLVGQLSFSGQHWQVEVCDQLLVKIDQQLALELQKDLPWHAGQWVELKTGQQGQILAIISGKAALQCNS</sequence>